<accession>A0A1F5MJP5</accession>
<dbReference type="GO" id="GO:0006493">
    <property type="term" value="P:protein O-linked glycosylation"/>
    <property type="evidence" value="ECO:0007669"/>
    <property type="project" value="InterPro"/>
</dbReference>
<dbReference type="PANTHER" id="PTHR44366:SF1">
    <property type="entry name" value="UDP-N-ACETYLGLUCOSAMINE--PEPTIDE N-ACETYLGLUCOSAMINYLTRANSFERASE 110 KDA SUBUNIT"/>
    <property type="match status" value="1"/>
</dbReference>
<feature type="domain" description="O-GlcNAc transferase C-terminal" evidence="5">
    <location>
        <begin position="6"/>
        <end position="168"/>
    </location>
</feature>
<reference evidence="6 7" key="1">
    <citation type="journal article" date="2016" name="Nat. Commun.">
        <title>Thousands of microbial genomes shed light on interconnected biogeochemical processes in an aquifer system.</title>
        <authorList>
            <person name="Anantharaman K."/>
            <person name="Brown C.T."/>
            <person name="Hug L.A."/>
            <person name="Sharon I."/>
            <person name="Castelle C.J."/>
            <person name="Probst A.J."/>
            <person name="Thomas B.C."/>
            <person name="Singh A."/>
            <person name="Wilkins M.J."/>
            <person name="Karaoz U."/>
            <person name="Brodie E.L."/>
            <person name="Williams K.H."/>
            <person name="Hubbard S.S."/>
            <person name="Banfield J.F."/>
        </authorList>
    </citation>
    <scope>NUCLEOTIDE SEQUENCE [LARGE SCALE GENOMIC DNA]</scope>
</reference>
<evidence type="ECO:0000259" key="5">
    <source>
        <dbReference type="Pfam" id="PF13844"/>
    </source>
</evidence>
<name>A0A1F5MJP5_9BACT</name>
<keyword evidence="4" id="KW-0802">TPR repeat</keyword>
<dbReference type="Gene3D" id="3.40.50.11380">
    <property type="match status" value="1"/>
</dbReference>
<feature type="domain" description="O-GlcNAc transferase C-terminal" evidence="5">
    <location>
        <begin position="177"/>
        <end position="359"/>
    </location>
</feature>
<protein>
    <recommendedName>
        <fullName evidence="5">O-GlcNAc transferase C-terminal domain-containing protein</fullName>
    </recommendedName>
</protein>
<gene>
    <name evidence="6" type="ORF">A3B49_02165</name>
</gene>
<sequence>MSPALTFNHQRQKGRKIKIGYLSADFREHPVMRLLVDVFLFHNRKKFEVYAYSFGYNDGSYYRKKVEADCDKFVDLVNMEVVERAKIIYEDKIDILVDLMGFTGDAKPEVLALRPAPIQISYLGFPGSTGTDFLDYILTDKILTPVIDQKLYSEKFLYINPCYQINSQINISKKKKNRKDFGLPEKGFVFCSFNATHKIEPVMFGVWMRILKRVPGSVLWVYADNELAKKNLIKEAKIQGVSEKRMIFVKKKPYPEYLAQLKLADLALDTRIYCGGATTSDMLRMNVPVITLYGKHYLSRMSSSLLMAMKLPELLTKNLFEYEELAVELASNSKKWKLLIEKLKQSKNDNVLSNIELFVGKLEKSYEKIYKYHFEGKN</sequence>
<evidence type="ECO:0000256" key="4">
    <source>
        <dbReference type="ARBA" id="ARBA00022803"/>
    </source>
</evidence>
<evidence type="ECO:0000313" key="6">
    <source>
        <dbReference type="EMBL" id="OGE65607.1"/>
    </source>
</evidence>
<keyword evidence="3" id="KW-0677">Repeat</keyword>
<comment type="pathway">
    <text evidence="1">Protein modification; protein glycosylation.</text>
</comment>
<evidence type="ECO:0000256" key="2">
    <source>
        <dbReference type="ARBA" id="ARBA00022679"/>
    </source>
</evidence>
<evidence type="ECO:0000313" key="7">
    <source>
        <dbReference type="Proteomes" id="UP000178017"/>
    </source>
</evidence>
<comment type="caution">
    <text evidence="6">The sequence shown here is derived from an EMBL/GenBank/DDBJ whole genome shotgun (WGS) entry which is preliminary data.</text>
</comment>
<dbReference type="Pfam" id="PF13844">
    <property type="entry name" value="Glyco_transf_41"/>
    <property type="match status" value="2"/>
</dbReference>
<dbReference type="GO" id="GO:0097363">
    <property type="term" value="F:protein O-acetylglucosaminyltransferase activity"/>
    <property type="evidence" value="ECO:0007669"/>
    <property type="project" value="TreeGrafter"/>
</dbReference>
<keyword evidence="2" id="KW-0808">Transferase</keyword>
<dbReference type="Gene3D" id="3.40.50.2000">
    <property type="entry name" value="Glycogen Phosphorylase B"/>
    <property type="match status" value="1"/>
</dbReference>
<organism evidence="6 7">
    <name type="scientific">Candidatus Daviesbacteria bacterium RIFCSPLOWO2_01_FULL_40_24</name>
    <dbReference type="NCBI Taxonomy" id="1797787"/>
    <lineage>
        <taxon>Bacteria</taxon>
        <taxon>Candidatus Daviesiibacteriota</taxon>
    </lineage>
</organism>
<evidence type="ECO:0000256" key="1">
    <source>
        <dbReference type="ARBA" id="ARBA00004922"/>
    </source>
</evidence>
<dbReference type="PANTHER" id="PTHR44366">
    <property type="entry name" value="UDP-N-ACETYLGLUCOSAMINE--PEPTIDE N-ACETYLGLUCOSAMINYLTRANSFERASE 110 KDA SUBUNIT"/>
    <property type="match status" value="1"/>
</dbReference>
<dbReference type="EMBL" id="MFDO01000016">
    <property type="protein sequence ID" value="OGE65607.1"/>
    <property type="molecule type" value="Genomic_DNA"/>
</dbReference>
<dbReference type="SUPFAM" id="SSF53756">
    <property type="entry name" value="UDP-Glycosyltransferase/glycogen phosphorylase"/>
    <property type="match status" value="1"/>
</dbReference>
<dbReference type="InterPro" id="IPR029489">
    <property type="entry name" value="OGT/SEC/SPY_C"/>
</dbReference>
<evidence type="ECO:0000256" key="3">
    <source>
        <dbReference type="ARBA" id="ARBA00022737"/>
    </source>
</evidence>
<dbReference type="InterPro" id="IPR037919">
    <property type="entry name" value="OGT"/>
</dbReference>
<dbReference type="Proteomes" id="UP000178017">
    <property type="component" value="Unassembled WGS sequence"/>
</dbReference>
<dbReference type="AlphaFoldDB" id="A0A1F5MJP5"/>
<proteinExistence type="predicted"/>